<feature type="transmembrane region" description="Helical" evidence="1">
    <location>
        <begin position="26"/>
        <end position="44"/>
    </location>
</feature>
<feature type="transmembrane region" description="Helical" evidence="1">
    <location>
        <begin position="97"/>
        <end position="124"/>
    </location>
</feature>
<evidence type="ECO:0000256" key="1">
    <source>
        <dbReference type="SAM" id="Phobius"/>
    </source>
</evidence>
<feature type="transmembrane region" description="Helical" evidence="1">
    <location>
        <begin position="310"/>
        <end position="331"/>
    </location>
</feature>
<feature type="transmembrane region" description="Helical" evidence="1">
    <location>
        <begin position="343"/>
        <end position="363"/>
    </location>
</feature>
<reference evidence="2" key="1">
    <citation type="submission" date="2016-04" db="EMBL/GenBank/DDBJ databases">
        <authorList>
            <person name="Evans L.H."/>
            <person name="Alamgir A."/>
            <person name="Owens N."/>
            <person name="Weber N.D."/>
            <person name="Virtaneva K."/>
            <person name="Barbian K."/>
            <person name="Babar A."/>
            <person name="Rosenke K."/>
        </authorList>
    </citation>
    <scope>NUCLEOTIDE SEQUENCE</scope>
    <source>
        <strain evidence="2">86</strain>
    </source>
</reference>
<feature type="transmembrane region" description="Helical" evidence="1">
    <location>
        <begin position="383"/>
        <end position="402"/>
    </location>
</feature>
<sequence>MEADNRGLSYLERRKLVKRWDGPLPVLANMLVVFAIFGVTWWIFQDPRGVMRMYTPYVGYMVCRWLLILFIWLAYIFDFWPFRHAWLDRTHPAVKGVVLTAFCVGAMILLIDGFFMGILGRYGIAYFNPERLQAMGLTHFYAEEYATEAIMMFAAIASWLAPSWVVACENAPWQKLTQPTRGITIAVVTFFLATVVYFVTMHSHMAILFYPWQQYTAITPPYWESFANTVSGNFHIAWIMCCTVVVWVYESIWQRYPFNLIKTDWLRRTTAFFGIVAVAFCLCFFLFYAQDLSWGLNIRGTRREMAPDWRWLHVGESAIFWLVGVLFLSFYCGNWPTKFSRPVNVLVRTVVSALIGMAVYFLYYRYAHLFLGTQKGISHPQQFPMIPMIWLINLFLVNIWFMDGWPGWRAVPKTAAELDETAEERVASDVRWTPSLARGLAVGAVAGAATYAVAIFLLPYVGQIQMVK</sequence>
<accession>A0A212KKK3</accession>
<feature type="transmembrane region" description="Helical" evidence="1">
    <location>
        <begin position="185"/>
        <end position="210"/>
    </location>
</feature>
<feature type="transmembrane region" description="Helical" evidence="1">
    <location>
        <begin position="269"/>
        <end position="289"/>
    </location>
</feature>
<keyword evidence="1" id="KW-1133">Transmembrane helix</keyword>
<feature type="transmembrane region" description="Helical" evidence="1">
    <location>
        <begin position="56"/>
        <end position="77"/>
    </location>
</feature>
<protein>
    <submittedName>
        <fullName evidence="2">Putative Membrane protein</fullName>
    </submittedName>
</protein>
<keyword evidence="1" id="KW-0472">Membrane</keyword>
<keyword evidence="1" id="KW-0812">Transmembrane</keyword>
<dbReference type="EMBL" id="FLUO01000002">
    <property type="protein sequence ID" value="SBW12204.1"/>
    <property type="molecule type" value="Genomic_DNA"/>
</dbReference>
<organism evidence="2">
    <name type="scientific">uncultured Alphaproteobacteria bacterium</name>
    <dbReference type="NCBI Taxonomy" id="91750"/>
    <lineage>
        <taxon>Bacteria</taxon>
        <taxon>Pseudomonadati</taxon>
        <taxon>Pseudomonadota</taxon>
        <taxon>Alphaproteobacteria</taxon>
        <taxon>environmental samples</taxon>
    </lineage>
</organism>
<feature type="transmembrane region" description="Helical" evidence="1">
    <location>
        <begin position="440"/>
        <end position="461"/>
    </location>
</feature>
<proteinExistence type="predicted"/>
<feature type="transmembrane region" description="Helical" evidence="1">
    <location>
        <begin position="230"/>
        <end position="249"/>
    </location>
</feature>
<dbReference type="AlphaFoldDB" id="A0A212KKK3"/>
<feature type="transmembrane region" description="Helical" evidence="1">
    <location>
        <begin position="145"/>
        <end position="165"/>
    </location>
</feature>
<name>A0A212KKK3_9PROT</name>
<evidence type="ECO:0000313" key="2">
    <source>
        <dbReference type="EMBL" id="SBW12204.1"/>
    </source>
</evidence>
<gene>
    <name evidence="2" type="ORF">KL86APRO_20495</name>
</gene>